<keyword evidence="2" id="KW-1185">Reference proteome</keyword>
<reference evidence="1" key="1">
    <citation type="submission" date="2019-03" db="EMBL/GenBank/DDBJ databases">
        <title>WGS assembly of Setaria viridis.</title>
        <authorList>
            <person name="Huang P."/>
            <person name="Jenkins J."/>
            <person name="Grimwood J."/>
            <person name="Barry K."/>
            <person name="Healey A."/>
            <person name="Mamidi S."/>
            <person name="Sreedasyam A."/>
            <person name="Shu S."/>
            <person name="Feldman M."/>
            <person name="Wu J."/>
            <person name="Yu Y."/>
            <person name="Chen C."/>
            <person name="Johnson J."/>
            <person name="Rokhsar D."/>
            <person name="Baxter I."/>
            <person name="Schmutz J."/>
            <person name="Brutnell T."/>
            <person name="Kellogg E."/>
        </authorList>
    </citation>
    <scope>NUCLEOTIDE SEQUENCE [LARGE SCALE GENOMIC DNA]</scope>
</reference>
<name>A0A4U6TJ28_SETVI</name>
<evidence type="ECO:0000313" key="2">
    <source>
        <dbReference type="Proteomes" id="UP000298652"/>
    </source>
</evidence>
<organism evidence="1 2">
    <name type="scientific">Setaria viridis</name>
    <name type="common">Green bristlegrass</name>
    <name type="synonym">Setaria italica subsp. viridis</name>
    <dbReference type="NCBI Taxonomy" id="4556"/>
    <lineage>
        <taxon>Eukaryota</taxon>
        <taxon>Viridiplantae</taxon>
        <taxon>Streptophyta</taxon>
        <taxon>Embryophyta</taxon>
        <taxon>Tracheophyta</taxon>
        <taxon>Spermatophyta</taxon>
        <taxon>Magnoliopsida</taxon>
        <taxon>Liliopsida</taxon>
        <taxon>Poales</taxon>
        <taxon>Poaceae</taxon>
        <taxon>PACMAD clade</taxon>
        <taxon>Panicoideae</taxon>
        <taxon>Panicodae</taxon>
        <taxon>Paniceae</taxon>
        <taxon>Cenchrinae</taxon>
        <taxon>Setaria</taxon>
    </lineage>
</organism>
<protein>
    <submittedName>
        <fullName evidence="1">Uncharacterized protein</fullName>
    </submittedName>
</protein>
<accession>A0A4U6TJ28</accession>
<evidence type="ECO:0000313" key="1">
    <source>
        <dbReference type="EMBL" id="TKW02451.1"/>
    </source>
</evidence>
<sequence>MESCCTILHCQGQNNTIPLYKLDMTHLSLKSIKEGTHMYTRPLSRDQEKKEIVGMQICFQRSKQSYK</sequence>
<dbReference type="Gramene" id="TKW02451">
    <property type="protein sequence ID" value="TKW02451"/>
    <property type="gene ID" value="SEVIR_8G245800v2"/>
</dbReference>
<dbReference type="EMBL" id="CM016559">
    <property type="protein sequence ID" value="TKW02451.1"/>
    <property type="molecule type" value="Genomic_DNA"/>
</dbReference>
<proteinExistence type="predicted"/>
<dbReference type="Proteomes" id="UP000298652">
    <property type="component" value="Chromosome 8"/>
</dbReference>
<dbReference type="AlphaFoldDB" id="A0A4U6TJ28"/>
<gene>
    <name evidence="1" type="ORF">SEVIR_8G245800v2</name>
</gene>